<evidence type="ECO:0000313" key="7">
    <source>
        <dbReference type="EMBL" id="ORY97309.1"/>
    </source>
</evidence>
<evidence type="ECO:0000256" key="6">
    <source>
        <dbReference type="RuleBase" id="RU000461"/>
    </source>
</evidence>
<dbReference type="InterPro" id="IPR002401">
    <property type="entry name" value="Cyt_P450_E_grp-I"/>
</dbReference>
<dbReference type="OMA" id="ARNHPIN"/>
<dbReference type="SUPFAM" id="SSF48264">
    <property type="entry name" value="Cytochrome P450"/>
    <property type="match status" value="1"/>
</dbReference>
<gene>
    <name evidence="7" type="ORF">BCR43DRAFT_523518</name>
</gene>
<dbReference type="PRINTS" id="PR00385">
    <property type="entry name" value="P450"/>
</dbReference>
<dbReference type="InParanoid" id="A0A1X2HEG1"/>
<organism evidence="7 8">
    <name type="scientific">Syncephalastrum racemosum</name>
    <name type="common">Filamentous fungus</name>
    <dbReference type="NCBI Taxonomy" id="13706"/>
    <lineage>
        <taxon>Eukaryota</taxon>
        <taxon>Fungi</taxon>
        <taxon>Fungi incertae sedis</taxon>
        <taxon>Mucoromycota</taxon>
        <taxon>Mucoromycotina</taxon>
        <taxon>Mucoromycetes</taxon>
        <taxon>Mucorales</taxon>
        <taxon>Syncephalastraceae</taxon>
        <taxon>Syncephalastrum</taxon>
    </lineage>
</organism>
<keyword evidence="4 5" id="KW-0408">Iron</keyword>
<dbReference type="PROSITE" id="PS00086">
    <property type="entry name" value="CYTOCHROME_P450"/>
    <property type="match status" value="1"/>
</dbReference>
<dbReference type="EMBL" id="MCGN01000004">
    <property type="protein sequence ID" value="ORY97309.1"/>
    <property type="molecule type" value="Genomic_DNA"/>
</dbReference>
<evidence type="ECO:0000256" key="2">
    <source>
        <dbReference type="ARBA" id="ARBA00010617"/>
    </source>
</evidence>
<dbReference type="Proteomes" id="UP000242180">
    <property type="component" value="Unassembled WGS sequence"/>
</dbReference>
<evidence type="ECO:0000313" key="8">
    <source>
        <dbReference type="Proteomes" id="UP000242180"/>
    </source>
</evidence>
<keyword evidence="6" id="KW-0560">Oxidoreductase</keyword>
<sequence length="515" mass="58568">MAAVSKQRLLELLKEIKDRLPSQVTTSPKGTGKTLAACLLAYFIFSKLYMAYLGPLKDIPGPIILKFISVGRIMKDDPPGTFWKQLLGLHDRYGTVVRIGPTGVSISDKDMLKQTLVKEDLPKGETYARLQRQNRNLFNMTSKAEHKQRRRVLAPAFSMKYLSSLEPFMHQTTEAMLRRIDQEIEATMDKDGYGTVDLWILLQCLAIDIIGETAFGQTFHMLENSDHFVPATIASHPFLGPIRALFSFSSVLKDVFKLRLFMRTIVEDRIKSGEPRNDILKILIDSQKARDAEDRLPVQAIANETVLFLIAGSETTSNTTGFAMIHLLEEPAILARLREEIDQVPLEEGEIVFKHEHLKHLPYLNAVIHETLRLDVIAAGSLDRKAEQDTVLGGRLMVPKGTTVLLNIMHAQTNEAYWPQAHRYIPERWLDDAKEHMLSADPEAFYPFSLGSRNCIGRNFAMQEMRLAIATLIKYYDFKSIPQEHDHAKDRRAFITLGVAKNSFKAQIKRRQQEI</sequence>
<keyword evidence="3 5" id="KW-0479">Metal-binding</keyword>
<evidence type="ECO:0000256" key="3">
    <source>
        <dbReference type="ARBA" id="ARBA00022723"/>
    </source>
</evidence>
<dbReference type="GO" id="GO:0020037">
    <property type="term" value="F:heme binding"/>
    <property type="evidence" value="ECO:0007669"/>
    <property type="project" value="InterPro"/>
</dbReference>
<dbReference type="STRING" id="13706.A0A1X2HEG1"/>
<accession>A0A1X2HEG1</accession>
<evidence type="ECO:0000256" key="5">
    <source>
        <dbReference type="PIRSR" id="PIRSR602401-1"/>
    </source>
</evidence>
<proteinExistence type="inferred from homology"/>
<feature type="binding site" description="axial binding residue" evidence="5">
    <location>
        <position position="455"/>
    </location>
    <ligand>
        <name>heme</name>
        <dbReference type="ChEBI" id="CHEBI:30413"/>
    </ligand>
    <ligandPart>
        <name>Fe</name>
        <dbReference type="ChEBI" id="CHEBI:18248"/>
    </ligandPart>
</feature>
<comment type="caution">
    <text evidence="7">The sequence shown here is derived from an EMBL/GenBank/DDBJ whole genome shotgun (WGS) entry which is preliminary data.</text>
</comment>
<keyword evidence="8" id="KW-1185">Reference proteome</keyword>
<dbReference type="Gene3D" id="1.10.630.10">
    <property type="entry name" value="Cytochrome P450"/>
    <property type="match status" value="1"/>
</dbReference>
<dbReference type="PANTHER" id="PTHR24305:SF166">
    <property type="entry name" value="CYTOCHROME P450 12A4, MITOCHONDRIAL-RELATED"/>
    <property type="match status" value="1"/>
</dbReference>
<dbReference type="GO" id="GO:0005506">
    <property type="term" value="F:iron ion binding"/>
    <property type="evidence" value="ECO:0007669"/>
    <property type="project" value="InterPro"/>
</dbReference>
<evidence type="ECO:0000256" key="1">
    <source>
        <dbReference type="ARBA" id="ARBA00001971"/>
    </source>
</evidence>
<dbReference type="InterPro" id="IPR001128">
    <property type="entry name" value="Cyt_P450"/>
</dbReference>
<dbReference type="AlphaFoldDB" id="A0A1X2HEG1"/>
<dbReference type="InterPro" id="IPR017972">
    <property type="entry name" value="Cyt_P450_CS"/>
</dbReference>
<dbReference type="Pfam" id="PF00067">
    <property type="entry name" value="p450"/>
    <property type="match status" value="1"/>
</dbReference>
<dbReference type="PRINTS" id="PR00463">
    <property type="entry name" value="EP450I"/>
</dbReference>
<dbReference type="GO" id="GO:0016705">
    <property type="term" value="F:oxidoreductase activity, acting on paired donors, with incorporation or reduction of molecular oxygen"/>
    <property type="evidence" value="ECO:0007669"/>
    <property type="project" value="InterPro"/>
</dbReference>
<dbReference type="OrthoDB" id="1470350at2759"/>
<evidence type="ECO:0000256" key="4">
    <source>
        <dbReference type="ARBA" id="ARBA00023004"/>
    </source>
</evidence>
<reference evidence="7 8" key="1">
    <citation type="submission" date="2016-07" db="EMBL/GenBank/DDBJ databases">
        <title>Pervasive Adenine N6-methylation of Active Genes in Fungi.</title>
        <authorList>
            <consortium name="DOE Joint Genome Institute"/>
            <person name="Mondo S.J."/>
            <person name="Dannebaum R.O."/>
            <person name="Kuo R.C."/>
            <person name="Labutti K."/>
            <person name="Haridas S."/>
            <person name="Kuo A."/>
            <person name="Salamov A."/>
            <person name="Ahrendt S.R."/>
            <person name="Lipzen A."/>
            <person name="Sullivan W."/>
            <person name="Andreopoulos W.B."/>
            <person name="Clum A."/>
            <person name="Lindquist E."/>
            <person name="Daum C."/>
            <person name="Ramamoorthy G.K."/>
            <person name="Gryganskyi A."/>
            <person name="Culley D."/>
            <person name="Magnuson J.K."/>
            <person name="James T.Y."/>
            <person name="O'Malley M.A."/>
            <person name="Stajich J.E."/>
            <person name="Spatafora J.W."/>
            <person name="Visel A."/>
            <person name="Grigoriev I.V."/>
        </authorList>
    </citation>
    <scope>NUCLEOTIDE SEQUENCE [LARGE SCALE GENOMIC DNA]</scope>
    <source>
        <strain evidence="7 8">NRRL 2496</strain>
    </source>
</reference>
<comment type="similarity">
    <text evidence="2 6">Belongs to the cytochrome P450 family.</text>
</comment>
<keyword evidence="5 6" id="KW-0349">Heme</keyword>
<name>A0A1X2HEG1_SYNRA</name>
<keyword evidence="6" id="KW-0503">Monooxygenase</keyword>
<dbReference type="InterPro" id="IPR036396">
    <property type="entry name" value="Cyt_P450_sf"/>
</dbReference>
<dbReference type="PANTHER" id="PTHR24305">
    <property type="entry name" value="CYTOCHROME P450"/>
    <property type="match status" value="1"/>
</dbReference>
<comment type="cofactor">
    <cofactor evidence="1 5">
        <name>heme</name>
        <dbReference type="ChEBI" id="CHEBI:30413"/>
    </cofactor>
</comment>
<dbReference type="GO" id="GO:0004497">
    <property type="term" value="F:monooxygenase activity"/>
    <property type="evidence" value="ECO:0007669"/>
    <property type="project" value="UniProtKB-KW"/>
</dbReference>
<protein>
    <submittedName>
        <fullName evidence="7">Cytochrome P450</fullName>
    </submittedName>
</protein>
<dbReference type="InterPro" id="IPR050121">
    <property type="entry name" value="Cytochrome_P450_monoxygenase"/>
</dbReference>